<keyword evidence="3" id="KW-1185">Reference proteome</keyword>
<dbReference type="Proteomes" id="UP001241758">
    <property type="component" value="Unassembled WGS sequence"/>
</dbReference>
<dbReference type="InterPro" id="IPR017517">
    <property type="entry name" value="Maleyloyr_isom"/>
</dbReference>
<dbReference type="Gene3D" id="1.20.120.450">
    <property type="entry name" value="dinb family like domain"/>
    <property type="match status" value="1"/>
</dbReference>
<dbReference type="EMBL" id="JASCTH010000021">
    <property type="protein sequence ID" value="MDI6102746.1"/>
    <property type="molecule type" value="Genomic_DNA"/>
</dbReference>
<dbReference type="InterPro" id="IPR034660">
    <property type="entry name" value="DinB/YfiT-like"/>
</dbReference>
<dbReference type="Pfam" id="PF11716">
    <property type="entry name" value="MDMPI_N"/>
    <property type="match status" value="1"/>
</dbReference>
<comment type="caution">
    <text evidence="2">The sequence shown here is derived from an EMBL/GenBank/DDBJ whole genome shotgun (WGS) entry which is preliminary data.</text>
</comment>
<evidence type="ECO:0000259" key="1">
    <source>
        <dbReference type="Pfam" id="PF11716"/>
    </source>
</evidence>
<evidence type="ECO:0000313" key="2">
    <source>
        <dbReference type="EMBL" id="MDI6102746.1"/>
    </source>
</evidence>
<dbReference type="InterPro" id="IPR017520">
    <property type="entry name" value="CHP03086"/>
</dbReference>
<dbReference type="RefSeq" id="WP_282763815.1">
    <property type="nucleotide sequence ID" value="NZ_JASCTH010000021.1"/>
</dbReference>
<organism evidence="2 3">
    <name type="scientific">Actinoplanes sandaracinus</name>
    <dbReference type="NCBI Taxonomy" id="3045177"/>
    <lineage>
        <taxon>Bacteria</taxon>
        <taxon>Bacillati</taxon>
        <taxon>Actinomycetota</taxon>
        <taxon>Actinomycetes</taxon>
        <taxon>Micromonosporales</taxon>
        <taxon>Micromonosporaceae</taxon>
        <taxon>Actinoplanes</taxon>
    </lineage>
</organism>
<gene>
    <name evidence="2" type="ORF">QLQ12_29415</name>
</gene>
<dbReference type="NCBIfam" id="TIGR03086">
    <property type="entry name" value="TIGR03086 family metal-binding protein"/>
    <property type="match status" value="1"/>
</dbReference>
<protein>
    <submittedName>
        <fullName evidence="2">TIGR03086 family metal-binding protein</fullName>
    </submittedName>
</protein>
<feature type="domain" description="Mycothiol-dependent maleylpyruvate isomerase metal-binding" evidence="1">
    <location>
        <begin position="14"/>
        <end position="133"/>
    </location>
</feature>
<dbReference type="InterPro" id="IPR024344">
    <property type="entry name" value="MDMPI_metal-binding"/>
</dbReference>
<reference evidence="2 3" key="1">
    <citation type="submission" date="2023-05" db="EMBL/GenBank/DDBJ databases">
        <title>Actinoplanes sp. NEAU-A12 genome sequencing.</title>
        <authorList>
            <person name="Wang Z.-S."/>
        </authorList>
    </citation>
    <scope>NUCLEOTIDE SEQUENCE [LARGE SCALE GENOMIC DNA]</scope>
    <source>
        <strain evidence="2 3">NEAU-A12</strain>
    </source>
</reference>
<accession>A0ABT6WSM6</accession>
<name>A0ABT6WSM6_9ACTN</name>
<proteinExistence type="predicted"/>
<evidence type="ECO:0000313" key="3">
    <source>
        <dbReference type="Proteomes" id="UP001241758"/>
    </source>
</evidence>
<sequence>MPTKFLELVAVDRRAVEHSIELLTPVTSRDLSRRTPCEGWSLADLIAHMTAQHRGFAAAAAGRGADPRPWRVRPLGDDPVAGYREAAAEALAAFPEAEAAAFTMPEIAPQTFPGSMAVGFHLVDYLVHSWDVAAALGVPVRADPEVVAAALPIALAVPDDGQRLSPGAPFRPAVAVTGAVDPLDRVLAALGRDPSWR</sequence>
<dbReference type="NCBIfam" id="TIGR03083">
    <property type="entry name" value="maleylpyruvate isomerase family mycothiol-dependent enzyme"/>
    <property type="match status" value="1"/>
</dbReference>
<dbReference type="SUPFAM" id="SSF109854">
    <property type="entry name" value="DinB/YfiT-like putative metalloenzymes"/>
    <property type="match status" value="1"/>
</dbReference>